<evidence type="ECO:0000313" key="2">
    <source>
        <dbReference type="EMBL" id="KAK8561958.1"/>
    </source>
</evidence>
<dbReference type="EMBL" id="JBBPBM010000013">
    <property type="protein sequence ID" value="KAK8561958.1"/>
    <property type="molecule type" value="Genomic_DNA"/>
</dbReference>
<proteinExistence type="predicted"/>
<gene>
    <name evidence="2" type="ORF">V6N12_049013</name>
</gene>
<feature type="compositionally biased region" description="Basic and acidic residues" evidence="1">
    <location>
        <begin position="66"/>
        <end position="83"/>
    </location>
</feature>
<evidence type="ECO:0000313" key="3">
    <source>
        <dbReference type="Proteomes" id="UP001472677"/>
    </source>
</evidence>
<sequence length="101" mass="10882">MIFNSGDCGALSKSVEEAQKHVEVTFPSNMSESSETAMKKAHEEDEGGGDKARKGQSSSKGTIVAAEHKEAEAKKNTTTEKGSDTIRNQIRRLMAVELKGI</sequence>
<feature type="compositionally biased region" description="Polar residues" evidence="1">
    <location>
        <begin position="26"/>
        <end position="36"/>
    </location>
</feature>
<name>A0ABR2EIY2_9ROSI</name>
<dbReference type="Proteomes" id="UP001472677">
    <property type="component" value="Unassembled WGS sequence"/>
</dbReference>
<keyword evidence="3" id="KW-1185">Reference proteome</keyword>
<reference evidence="2 3" key="1">
    <citation type="journal article" date="2024" name="G3 (Bethesda)">
        <title>Genome assembly of Hibiscus sabdariffa L. provides insights into metabolisms of medicinal natural products.</title>
        <authorList>
            <person name="Kim T."/>
        </authorList>
    </citation>
    <scope>NUCLEOTIDE SEQUENCE [LARGE SCALE GENOMIC DNA]</scope>
    <source>
        <strain evidence="2">TK-2024</strain>
        <tissue evidence="2">Old leaves</tissue>
    </source>
</reference>
<feature type="region of interest" description="Disordered" evidence="1">
    <location>
        <begin position="22"/>
        <end position="83"/>
    </location>
</feature>
<evidence type="ECO:0000256" key="1">
    <source>
        <dbReference type="SAM" id="MobiDB-lite"/>
    </source>
</evidence>
<protein>
    <submittedName>
        <fullName evidence="2">Uncharacterized protein</fullName>
    </submittedName>
</protein>
<organism evidence="2 3">
    <name type="scientific">Hibiscus sabdariffa</name>
    <name type="common">roselle</name>
    <dbReference type="NCBI Taxonomy" id="183260"/>
    <lineage>
        <taxon>Eukaryota</taxon>
        <taxon>Viridiplantae</taxon>
        <taxon>Streptophyta</taxon>
        <taxon>Embryophyta</taxon>
        <taxon>Tracheophyta</taxon>
        <taxon>Spermatophyta</taxon>
        <taxon>Magnoliopsida</taxon>
        <taxon>eudicotyledons</taxon>
        <taxon>Gunneridae</taxon>
        <taxon>Pentapetalae</taxon>
        <taxon>rosids</taxon>
        <taxon>malvids</taxon>
        <taxon>Malvales</taxon>
        <taxon>Malvaceae</taxon>
        <taxon>Malvoideae</taxon>
        <taxon>Hibiscus</taxon>
    </lineage>
</organism>
<comment type="caution">
    <text evidence="2">The sequence shown here is derived from an EMBL/GenBank/DDBJ whole genome shotgun (WGS) entry which is preliminary data.</text>
</comment>
<feature type="compositionally biased region" description="Basic and acidic residues" evidence="1">
    <location>
        <begin position="37"/>
        <end position="53"/>
    </location>
</feature>
<accession>A0ABR2EIY2</accession>